<dbReference type="Proteomes" id="UP001215598">
    <property type="component" value="Unassembled WGS sequence"/>
</dbReference>
<evidence type="ECO:0000313" key="2">
    <source>
        <dbReference type="Proteomes" id="UP001215598"/>
    </source>
</evidence>
<protein>
    <submittedName>
        <fullName evidence="1">Uncharacterized protein</fullName>
    </submittedName>
</protein>
<reference evidence="1" key="1">
    <citation type="submission" date="2023-03" db="EMBL/GenBank/DDBJ databases">
        <title>Massive genome expansion in bonnet fungi (Mycena s.s.) driven by repeated elements and novel gene families across ecological guilds.</title>
        <authorList>
            <consortium name="Lawrence Berkeley National Laboratory"/>
            <person name="Harder C.B."/>
            <person name="Miyauchi S."/>
            <person name="Viragh M."/>
            <person name="Kuo A."/>
            <person name="Thoen E."/>
            <person name="Andreopoulos B."/>
            <person name="Lu D."/>
            <person name="Skrede I."/>
            <person name="Drula E."/>
            <person name="Henrissat B."/>
            <person name="Morin E."/>
            <person name="Kohler A."/>
            <person name="Barry K."/>
            <person name="LaButti K."/>
            <person name="Morin E."/>
            <person name="Salamov A."/>
            <person name="Lipzen A."/>
            <person name="Mereny Z."/>
            <person name="Hegedus B."/>
            <person name="Baldrian P."/>
            <person name="Stursova M."/>
            <person name="Weitz H."/>
            <person name="Taylor A."/>
            <person name="Grigoriev I.V."/>
            <person name="Nagy L.G."/>
            <person name="Martin F."/>
            <person name="Kauserud H."/>
        </authorList>
    </citation>
    <scope>NUCLEOTIDE SEQUENCE</scope>
    <source>
        <strain evidence="1">CBHHK182m</strain>
    </source>
</reference>
<keyword evidence="2" id="KW-1185">Reference proteome</keyword>
<comment type="caution">
    <text evidence="1">The sequence shown here is derived from an EMBL/GenBank/DDBJ whole genome shotgun (WGS) entry which is preliminary data.</text>
</comment>
<dbReference type="EMBL" id="JARKIB010000120">
    <property type="protein sequence ID" value="KAJ7736655.1"/>
    <property type="molecule type" value="Genomic_DNA"/>
</dbReference>
<organism evidence="1 2">
    <name type="scientific">Mycena metata</name>
    <dbReference type="NCBI Taxonomy" id="1033252"/>
    <lineage>
        <taxon>Eukaryota</taxon>
        <taxon>Fungi</taxon>
        <taxon>Dikarya</taxon>
        <taxon>Basidiomycota</taxon>
        <taxon>Agaricomycotina</taxon>
        <taxon>Agaricomycetes</taxon>
        <taxon>Agaricomycetidae</taxon>
        <taxon>Agaricales</taxon>
        <taxon>Marasmiineae</taxon>
        <taxon>Mycenaceae</taxon>
        <taxon>Mycena</taxon>
    </lineage>
</organism>
<accession>A0AAD7MYQ1</accession>
<proteinExistence type="predicted"/>
<name>A0AAD7MYQ1_9AGAR</name>
<evidence type="ECO:0000313" key="1">
    <source>
        <dbReference type="EMBL" id="KAJ7736655.1"/>
    </source>
</evidence>
<gene>
    <name evidence="1" type="ORF">B0H16DRAFT_1763811</name>
</gene>
<dbReference type="AlphaFoldDB" id="A0AAD7MYQ1"/>
<sequence length="158" mass="17438">MHNLRSGVLAGVERVFADRSRCYWVPSRPCGAAFVASRSHITGVSRPSTSPYSPTSILFHPSPRRHNDNKEKHQHALHAEINAGPRFDSFAARILLNGTSTDTTTSGLRDEHAREVIFIQVSFFAWNLGGREEVKNGGWAFVGAHGGPPWAVDAFQRC</sequence>